<dbReference type="PANTHER" id="PTHR35711">
    <property type="entry name" value="EXPRESSED PROTEIN"/>
    <property type="match status" value="1"/>
</dbReference>
<feature type="compositionally biased region" description="Acidic residues" evidence="1">
    <location>
        <begin position="344"/>
        <end position="402"/>
    </location>
</feature>
<gene>
    <name evidence="3" type="primary">g5107</name>
    <name evidence="3" type="ORF">EsDP_00005107</name>
</gene>
<accession>A0ABQ0CTN7</accession>
<feature type="region of interest" description="Disordered" evidence="1">
    <location>
        <begin position="1"/>
        <end position="49"/>
    </location>
</feature>
<evidence type="ECO:0000313" key="3">
    <source>
        <dbReference type="EMBL" id="GAB0136819.1"/>
    </source>
</evidence>
<feature type="region of interest" description="Disordered" evidence="1">
    <location>
        <begin position="343"/>
        <end position="590"/>
    </location>
</feature>
<dbReference type="InterPro" id="IPR045518">
    <property type="entry name" value="2EXR"/>
</dbReference>
<dbReference type="Proteomes" id="UP001562357">
    <property type="component" value="Unassembled WGS sequence"/>
</dbReference>
<evidence type="ECO:0000313" key="4">
    <source>
        <dbReference type="Proteomes" id="UP001562357"/>
    </source>
</evidence>
<name>A0ABQ0CTN7_9HYPO</name>
<sequence>MMSLLDAETDDDTSIASDASDANVQNGRVLIDDEAEESEDDYSSDGQNGRVLIDDEAEESENDCFSDVSDRLDGVHAAHLAFPQFMQLPPELRHRIWQFYCPDLTAKARVLQFTLSPSSAIMERPDHHSVKDHPTLADQTEKLRVMLSTHRESRSIVVQKFPEELGMDAGSGDAIVRFRKETDVIILQGLKAGKDYFLPDFSREIQNIAVNPWELFFGGMLNGPVDEAIPAMKGIFRNLRRLYVHTPAESQTAGQIRWCVTDHVHAYMVETYEKEPGLGEDTQSLFCWPDVDGHPDFAKYSIPKLFSRGKDVEVGVEMWPMVEFELEEGISQYNVLRLLKDVPDLGDDDGSGDSEVEYGDHGDDDDDDDDSEEGTDWDVYESEGIDDDEILESGGSSEDEVVPGDAGRFSSPESDHVQIVGEGDACAPVQRSRKRKAIVVDSDDDDEEEDGEPRTKRARQPRVVLDSDDDDGGRHADDESEVEVVSTRRVVKPTRMVSVSDDEDGEEAQENGADPGSDSQEEEEDDEEDEDDVDSEDDEDVDEDGLLSTMAGEGTDDEDDEDDKGENEDGLLSTMAGEWSDDEDDEDDGW</sequence>
<feature type="compositionally biased region" description="Acidic residues" evidence="1">
    <location>
        <begin position="500"/>
        <end position="509"/>
    </location>
</feature>
<evidence type="ECO:0000256" key="1">
    <source>
        <dbReference type="SAM" id="MobiDB-lite"/>
    </source>
</evidence>
<reference evidence="4" key="1">
    <citation type="submission" date="2024-06" db="EMBL/GenBank/DDBJ databases">
        <title>Draft Genome Sequences of Epichloe bromicola Strains Isolated from Elymus ciliaris.</title>
        <authorList>
            <consortium name="Epichloe bromicola genome sequencing consortium"/>
            <person name="Miura A."/>
            <person name="Imano S."/>
            <person name="Ashida A."/>
            <person name="Sato I."/>
            <person name="Chiba S."/>
            <person name="Tanaka A."/>
            <person name="Camagna M."/>
            <person name="Takemoto D."/>
        </authorList>
    </citation>
    <scope>NUCLEOTIDE SEQUENCE [LARGE SCALE GENOMIC DNA]</scope>
    <source>
        <strain evidence="4">DP</strain>
    </source>
</reference>
<feature type="compositionally biased region" description="Acidic residues" evidence="1">
    <location>
        <begin position="579"/>
        <end position="590"/>
    </location>
</feature>
<dbReference type="EMBL" id="BAAFGZ010000224">
    <property type="protein sequence ID" value="GAB0136819.1"/>
    <property type="molecule type" value="Genomic_DNA"/>
</dbReference>
<dbReference type="PANTHER" id="PTHR35711:SF1">
    <property type="entry name" value="ECTODERMAL, ISOFORM F"/>
    <property type="match status" value="1"/>
</dbReference>
<feature type="compositionally biased region" description="Acidic residues" evidence="1">
    <location>
        <begin position="32"/>
        <end position="43"/>
    </location>
</feature>
<comment type="caution">
    <text evidence="3">The sequence shown here is derived from an EMBL/GenBank/DDBJ whole genome shotgun (WGS) entry which is preliminary data.</text>
</comment>
<evidence type="ECO:0000259" key="2">
    <source>
        <dbReference type="Pfam" id="PF20150"/>
    </source>
</evidence>
<feature type="domain" description="2EXR" evidence="2">
    <location>
        <begin position="82"/>
        <end position="185"/>
    </location>
</feature>
<organism evidence="3 4">
    <name type="scientific">Epichloe bromicola</name>
    <dbReference type="NCBI Taxonomy" id="79588"/>
    <lineage>
        <taxon>Eukaryota</taxon>
        <taxon>Fungi</taxon>
        <taxon>Dikarya</taxon>
        <taxon>Ascomycota</taxon>
        <taxon>Pezizomycotina</taxon>
        <taxon>Sordariomycetes</taxon>
        <taxon>Hypocreomycetidae</taxon>
        <taxon>Hypocreales</taxon>
        <taxon>Clavicipitaceae</taxon>
        <taxon>Epichloe</taxon>
    </lineage>
</organism>
<proteinExistence type="predicted"/>
<feature type="compositionally biased region" description="Acidic residues" evidence="1">
    <location>
        <begin position="554"/>
        <end position="569"/>
    </location>
</feature>
<keyword evidence="4" id="KW-1185">Reference proteome</keyword>
<dbReference type="Pfam" id="PF20150">
    <property type="entry name" value="2EXR"/>
    <property type="match status" value="1"/>
</dbReference>
<feature type="compositionally biased region" description="Acidic residues" evidence="1">
    <location>
        <begin position="519"/>
        <end position="545"/>
    </location>
</feature>
<protein>
    <recommendedName>
        <fullName evidence="2">2EXR domain-containing protein</fullName>
    </recommendedName>
</protein>
<feature type="compositionally biased region" description="Acidic residues" evidence="1">
    <location>
        <begin position="441"/>
        <end position="451"/>
    </location>
</feature>